<reference evidence="1" key="1">
    <citation type="submission" date="2021-08" db="EMBL/GenBank/DDBJ databases">
        <title>The first chromosome-level gecko genome reveals the dynamic sex chromosomes of Neotropical dwarf geckos (Sphaerodactylidae: Sphaerodactylus).</title>
        <authorList>
            <person name="Pinto B.J."/>
            <person name="Keating S.E."/>
            <person name="Gamble T."/>
        </authorList>
    </citation>
    <scope>NUCLEOTIDE SEQUENCE</scope>
    <source>
        <strain evidence="1">TG3544</strain>
    </source>
</reference>
<evidence type="ECO:0000313" key="1">
    <source>
        <dbReference type="EMBL" id="KAH8008035.1"/>
    </source>
</evidence>
<name>A0ACB8FRW2_9SAUR</name>
<gene>
    <name evidence="1" type="ORF">K3G42_027311</name>
</gene>
<organism evidence="1 2">
    <name type="scientific">Sphaerodactylus townsendi</name>
    <dbReference type="NCBI Taxonomy" id="933632"/>
    <lineage>
        <taxon>Eukaryota</taxon>
        <taxon>Metazoa</taxon>
        <taxon>Chordata</taxon>
        <taxon>Craniata</taxon>
        <taxon>Vertebrata</taxon>
        <taxon>Euteleostomi</taxon>
        <taxon>Lepidosauria</taxon>
        <taxon>Squamata</taxon>
        <taxon>Bifurcata</taxon>
        <taxon>Gekkota</taxon>
        <taxon>Sphaerodactylidae</taxon>
        <taxon>Sphaerodactylus</taxon>
    </lineage>
</organism>
<comment type="caution">
    <text evidence="1">The sequence shown here is derived from an EMBL/GenBank/DDBJ whole genome shotgun (WGS) entry which is preliminary data.</text>
</comment>
<keyword evidence="2" id="KW-1185">Reference proteome</keyword>
<sequence>MIQRRLANETSRVSGGLARQLAAASAYRAEEELDFNDLPRAITEIGYPRKVLWRPKRIEGELQQGYYVGVFDRAKIASGATRGWRICGSVRHMDRTIRPEVMMI</sequence>
<dbReference type="Proteomes" id="UP000827872">
    <property type="component" value="Linkage Group LG06"/>
</dbReference>
<evidence type="ECO:0000313" key="2">
    <source>
        <dbReference type="Proteomes" id="UP000827872"/>
    </source>
</evidence>
<proteinExistence type="predicted"/>
<protein>
    <submittedName>
        <fullName evidence="1">Uncharacterized protein</fullName>
    </submittedName>
</protein>
<accession>A0ACB8FRW2</accession>
<dbReference type="EMBL" id="CM037619">
    <property type="protein sequence ID" value="KAH8008035.1"/>
    <property type="molecule type" value="Genomic_DNA"/>
</dbReference>